<dbReference type="OrthoDB" id="650847at2"/>
<dbReference type="SUPFAM" id="SSF53335">
    <property type="entry name" value="S-adenosyl-L-methionine-dependent methyltransferases"/>
    <property type="match status" value="1"/>
</dbReference>
<comment type="caution">
    <text evidence="2">The sequence shown here is derived from an EMBL/GenBank/DDBJ whole genome shotgun (WGS) entry which is preliminary data.</text>
</comment>
<evidence type="ECO:0000313" key="3">
    <source>
        <dbReference type="Proteomes" id="UP000244450"/>
    </source>
</evidence>
<dbReference type="InterPro" id="IPR029063">
    <property type="entry name" value="SAM-dependent_MTases_sf"/>
</dbReference>
<dbReference type="Gene3D" id="3.40.50.150">
    <property type="entry name" value="Vaccinia Virus protein VP39"/>
    <property type="match status" value="1"/>
</dbReference>
<dbReference type="GO" id="GO:0006596">
    <property type="term" value="P:polyamine biosynthetic process"/>
    <property type="evidence" value="ECO:0007669"/>
    <property type="project" value="UniProtKB-KW"/>
</dbReference>
<gene>
    <name evidence="2" type="ORF">DCC81_20405</name>
</gene>
<dbReference type="NCBIfam" id="NF037959">
    <property type="entry name" value="MFS_SpdSyn"/>
    <property type="match status" value="1"/>
</dbReference>
<name>A0A2T7BCJ6_9BACT</name>
<organism evidence="2 3">
    <name type="scientific">Chitinophaga parva</name>
    <dbReference type="NCBI Taxonomy" id="2169414"/>
    <lineage>
        <taxon>Bacteria</taxon>
        <taxon>Pseudomonadati</taxon>
        <taxon>Bacteroidota</taxon>
        <taxon>Chitinophagia</taxon>
        <taxon>Chitinophagales</taxon>
        <taxon>Chitinophagaceae</taxon>
        <taxon>Chitinophaga</taxon>
    </lineage>
</organism>
<dbReference type="EMBL" id="QCYK01000003">
    <property type="protein sequence ID" value="PUZ22792.1"/>
    <property type="molecule type" value="Genomic_DNA"/>
</dbReference>
<keyword evidence="3" id="KW-1185">Reference proteome</keyword>
<dbReference type="Proteomes" id="UP000244450">
    <property type="component" value="Unassembled WGS sequence"/>
</dbReference>
<protein>
    <recommendedName>
        <fullName evidence="4">Spermidine synthase</fullName>
    </recommendedName>
</protein>
<evidence type="ECO:0008006" key="4">
    <source>
        <dbReference type="Google" id="ProtNLM"/>
    </source>
</evidence>
<dbReference type="AlphaFoldDB" id="A0A2T7BCJ6"/>
<proteinExistence type="predicted"/>
<evidence type="ECO:0000313" key="2">
    <source>
        <dbReference type="EMBL" id="PUZ22792.1"/>
    </source>
</evidence>
<sequence length="218" mass="24687">MHQITPGKRLLSFITPVLLQTQSSGVHPVLDLHLYRGQLQLSTKDALYSDLRRYRPLAKSLPTIRRHFPHIHQVLMLGTGLAAGVHLLHQYGVHPRYTLVDVDDSILQIAAQLLPPHTDAELVCADAYQYLQQQRRHYDLLIVDIFLGQSVPDYVRTPAFFAQCQAAMAPQGILILNYIRNDRDQFLALEAMIYAAFPDTDVIEFGVNHVFVCHAAVQ</sequence>
<dbReference type="PANTHER" id="PTHR43317">
    <property type="entry name" value="THERMOSPERMINE SYNTHASE ACAULIS5"/>
    <property type="match status" value="1"/>
</dbReference>
<keyword evidence="1" id="KW-0620">Polyamine biosynthesis</keyword>
<evidence type="ECO:0000256" key="1">
    <source>
        <dbReference type="ARBA" id="ARBA00023115"/>
    </source>
</evidence>
<dbReference type="PANTHER" id="PTHR43317:SF1">
    <property type="entry name" value="THERMOSPERMINE SYNTHASE ACAULIS5"/>
    <property type="match status" value="1"/>
</dbReference>
<dbReference type="RefSeq" id="WP_108688537.1">
    <property type="nucleotide sequence ID" value="NZ_QCYK01000003.1"/>
</dbReference>
<dbReference type="Pfam" id="PF01564">
    <property type="entry name" value="Spermine_synth"/>
    <property type="match status" value="1"/>
</dbReference>
<reference evidence="2 3" key="1">
    <citation type="submission" date="2018-04" db="EMBL/GenBank/DDBJ databases">
        <title>Chitinophaga fuyangensis sp. nov., isolated from soil in a chemical factory.</title>
        <authorList>
            <person name="Chen K."/>
        </authorList>
    </citation>
    <scope>NUCLEOTIDE SEQUENCE [LARGE SCALE GENOMIC DNA]</scope>
    <source>
        <strain evidence="2 3">LY-1</strain>
    </source>
</reference>
<accession>A0A2T7BCJ6</accession>
<dbReference type="CDD" id="cd02440">
    <property type="entry name" value="AdoMet_MTases"/>
    <property type="match status" value="1"/>
</dbReference>